<dbReference type="PANTHER" id="PTHR37307:SF1">
    <property type="entry name" value="CELL DIVISION PROTEIN WHIA-RELATED"/>
    <property type="match status" value="1"/>
</dbReference>
<dbReference type="GO" id="GO:0004519">
    <property type="term" value="F:endonuclease activity"/>
    <property type="evidence" value="ECO:0007669"/>
    <property type="project" value="InterPro"/>
</dbReference>
<dbReference type="InterPro" id="IPR018478">
    <property type="entry name" value="Sporu_reg_WhiA_N_dom"/>
</dbReference>
<comment type="caution">
    <text evidence="6">The sequence shown here is derived from an EMBL/GenBank/DDBJ whole genome shotgun (WGS) entry which is preliminary data.</text>
</comment>
<comment type="similarity">
    <text evidence="4">Belongs to the WhiA family.</text>
</comment>
<dbReference type="Gene3D" id="3.10.28.10">
    <property type="entry name" value="Homing endonucleases"/>
    <property type="match status" value="1"/>
</dbReference>
<organism evidence="6 7">
    <name type="scientific">Caldisalinibacter kiritimatiensis</name>
    <dbReference type="NCBI Taxonomy" id="1304284"/>
    <lineage>
        <taxon>Bacteria</taxon>
        <taxon>Bacillati</taxon>
        <taxon>Bacillota</taxon>
        <taxon>Tissierellia</taxon>
        <taxon>Tissierellales</taxon>
        <taxon>Thermohalobacteraceae</taxon>
        <taxon>Caldisalinibacter</taxon>
    </lineage>
</organism>
<dbReference type="InterPro" id="IPR023054">
    <property type="entry name" value="Sporulation_regulator_WhiA_C"/>
</dbReference>
<dbReference type="InterPro" id="IPR027434">
    <property type="entry name" value="Homing_endonucl"/>
</dbReference>
<keyword evidence="7" id="KW-1185">Reference proteome</keyword>
<evidence type="ECO:0000259" key="5">
    <source>
        <dbReference type="PROSITE" id="PS50819"/>
    </source>
</evidence>
<dbReference type="RefSeq" id="WP_006311216.1">
    <property type="nucleotide sequence ID" value="NZ_ARZA01000110.1"/>
</dbReference>
<gene>
    <name evidence="4" type="primary">whiA</name>
    <name evidence="6" type="ORF">L21TH_1098</name>
</gene>
<dbReference type="OrthoDB" id="401278at2"/>
<comment type="function">
    <text evidence="4">Involved in cell division and chromosome segregation.</text>
</comment>
<reference evidence="6 7" key="1">
    <citation type="journal article" date="2015" name="Geomicrobiol. J.">
        <title>Caldisalinibacter kiritimatiensis gen. nov., sp. nov., a moderately thermohalophilic thiosulfate-reducing bacterium from a hypersaline microbial mat.</title>
        <authorList>
            <person name="Ben Hania W."/>
            <person name="Joseph M."/>
            <person name="Fiebig A."/>
            <person name="Bunk B."/>
            <person name="Klenk H.-P."/>
            <person name="Fardeau M.-L."/>
            <person name="Spring S."/>
        </authorList>
    </citation>
    <scope>NUCLEOTIDE SEQUENCE [LARGE SCALE GENOMIC DNA]</scope>
    <source>
        <strain evidence="6 7">L21-TH-D2</strain>
    </source>
</reference>
<dbReference type="GO" id="GO:0051301">
    <property type="term" value="P:cell division"/>
    <property type="evidence" value="ECO:0007669"/>
    <property type="project" value="UniProtKB-UniRule"/>
</dbReference>
<dbReference type="EMBL" id="ARZA01000110">
    <property type="protein sequence ID" value="EOD00860.1"/>
    <property type="molecule type" value="Genomic_DNA"/>
</dbReference>
<dbReference type="InterPro" id="IPR039518">
    <property type="entry name" value="WhiA_LAGLIDADG_dom"/>
</dbReference>
<dbReference type="PROSITE" id="PS50819">
    <property type="entry name" value="INTEIN_ENDONUCLEASE"/>
    <property type="match status" value="1"/>
</dbReference>
<dbReference type="GO" id="GO:0003677">
    <property type="term" value="F:DNA binding"/>
    <property type="evidence" value="ECO:0007669"/>
    <property type="project" value="UniProtKB-UniRule"/>
</dbReference>
<feature type="domain" description="DOD-type homing endonuclease" evidence="5">
    <location>
        <begin position="32"/>
        <end position="177"/>
    </location>
</feature>
<dbReference type="InterPro" id="IPR003802">
    <property type="entry name" value="Sporulation_regulator_WhiA"/>
</dbReference>
<dbReference type="GO" id="GO:0043937">
    <property type="term" value="P:regulation of sporulation"/>
    <property type="evidence" value="ECO:0007669"/>
    <property type="project" value="InterPro"/>
</dbReference>
<evidence type="ECO:0000256" key="4">
    <source>
        <dbReference type="HAMAP-Rule" id="MF_01420"/>
    </source>
</evidence>
<dbReference type="PANTHER" id="PTHR37307">
    <property type="entry name" value="CELL DIVISION PROTEIN WHIA-RELATED"/>
    <property type="match status" value="1"/>
</dbReference>
<dbReference type="SUPFAM" id="SSF55608">
    <property type="entry name" value="Homing endonucleases"/>
    <property type="match status" value="1"/>
</dbReference>
<dbReference type="Proteomes" id="UP000013378">
    <property type="component" value="Unassembled WGS sequence"/>
</dbReference>
<dbReference type="Pfam" id="PF14527">
    <property type="entry name" value="LAGLIDADG_WhiA"/>
    <property type="match status" value="1"/>
</dbReference>
<dbReference type="Pfam" id="PF02650">
    <property type="entry name" value="HTH_WhiA"/>
    <property type="match status" value="1"/>
</dbReference>
<proteinExistence type="inferred from homology"/>
<dbReference type="HAMAP" id="MF_01420">
    <property type="entry name" value="HTH_type_WhiA"/>
    <property type="match status" value="1"/>
</dbReference>
<keyword evidence="3 4" id="KW-0131">Cell cycle</keyword>
<dbReference type="Pfam" id="PF10298">
    <property type="entry name" value="WhiA_N"/>
    <property type="match status" value="1"/>
</dbReference>
<dbReference type="NCBIfam" id="TIGR00647">
    <property type="entry name" value="DNA_bind_WhiA"/>
    <property type="match status" value="1"/>
</dbReference>
<evidence type="ECO:0000256" key="1">
    <source>
        <dbReference type="ARBA" id="ARBA00022618"/>
    </source>
</evidence>
<evidence type="ECO:0000313" key="6">
    <source>
        <dbReference type="EMBL" id="EOD00860.1"/>
    </source>
</evidence>
<evidence type="ECO:0000313" key="7">
    <source>
        <dbReference type="Proteomes" id="UP000013378"/>
    </source>
</evidence>
<name>R1CEX6_9FIRM</name>
<dbReference type="InterPro" id="IPR004042">
    <property type="entry name" value="Intein_endonuc_central"/>
</dbReference>
<sequence>MSFSSKTKNELSRLTIENTCCLMAELAAIVRMNGTLQINGINKIKIKFSTENPAIARRIFSLLKEHYDFSTEVRVRRNSKLKKNNSYLMVVSDTSKARKLMEDVKVLQKNQNQLYSINYRIPESIFQKKCCKRAYIRGAFLGGGSISDPEKTYHLEFVNHNQEHSEDLSKLINSFGLNSKTISRKDNYIVYIKEGEQIVDLLNIMGAHSSLLKLENIRVVKEMRNNINRIVNCETANLSKTINAAVRQINNIKYIDKVMGIEKLPPNIREIAELRLMNREASLKELGQMLSTPVGKSGVNHRLRKLEKIAERLKKERGDL</sequence>
<dbReference type="STRING" id="1304284.L21TH_1098"/>
<accession>R1CEX6</accession>
<dbReference type="eggNOG" id="COG1481">
    <property type="taxonomic scope" value="Bacteria"/>
</dbReference>
<dbReference type="AlphaFoldDB" id="R1CEX6"/>
<keyword evidence="2 4" id="KW-0238">DNA-binding</keyword>
<protein>
    <recommendedName>
        <fullName evidence="4">Probable cell division protein WhiA</fullName>
    </recommendedName>
</protein>
<dbReference type="PATRIC" id="fig|1304284.3.peg.1075"/>
<keyword evidence="1 4" id="KW-0132">Cell division</keyword>
<evidence type="ECO:0000256" key="2">
    <source>
        <dbReference type="ARBA" id="ARBA00023125"/>
    </source>
</evidence>
<evidence type="ECO:0000256" key="3">
    <source>
        <dbReference type="ARBA" id="ARBA00023306"/>
    </source>
</evidence>